<feature type="region of interest" description="Disordered" evidence="1">
    <location>
        <begin position="165"/>
        <end position="186"/>
    </location>
</feature>
<dbReference type="EMBL" id="JABWUV010000011">
    <property type="protein sequence ID" value="KAF6320001.1"/>
    <property type="molecule type" value="Genomic_DNA"/>
</dbReference>
<dbReference type="AlphaFoldDB" id="A0A7J7V4Q7"/>
<feature type="compositionally biased region" description="Basic and acidic residues" evidence="1">
    <location>
        <begin position="94"/>
        <end position="105"/>
    </location>
</feature>
<organism evidence="2 3">
    <name type="scientific">Myotis myotis</name>
    <name type="common">Greater mouse-eared bat</name>
    <name type="synonym">Vespertilio myotis</name>
    <dbReference type="NCBI Taxonomy" id="51298"/>
    <lineage>
        <taxon>Eukaryota</taxon>
        <taxon>Metazoa</taxon>
        <taxon>Chordata</taxon>
        <taxon>Craniata</taxon>
        <taxon>Vertebrata</taxon>
        <taxon>Euteleostomi</taxon>
        <taxon>Mammalia</taxon>
        <taxon>Eutheria</taxon>
        <taxon>Laurasiatheria</taxon>
        <taxon>Chiroptera</taxon>
        <taxon>Yangochiroptera</taxon>
        <taxon>Vespertilionidae</taxon>
        <taxon>Myotis</taxon>
    </lineage>
</organism>
<dbReference type="Proteomes" id="UP000527355">
    <property type="component" value="Unassembled WGS sequence"/>
</dbReference>
<evidence type="ECO:0000313" key="3">
    <source>
        <dbReference type="Proteomes" id="UP000527355"/>
    </source>
</evidence>
<name>A0A7J7V4Q7_MYOMY</name>
<keyword evidence="2" id="KW-0472">Membrane</keyword>
<gene>
    <name evidence="2" type="ORF">mMyoMyo1_015534</name>
</gene>
<protein>
    <submittedName>
        <fullName evidence="2">POM121 transmembrane nucleoporin like 12</fullName>
    </submittedName>
</protein>
<keyword evidence="2" id="KW-0812">Transmembrane</keyword>
<dbReference type="VEuPathDB" id="HostDB:POM121L12"/>
<evidence type="ECO:0000313" key="2">
    <source>
        <dbReference type="EMBL" id="KAF6320001.1"/>
    </source>
</evidence>
<keyword evidence="3" id="KW-1185">Reference proteome</keyword>
<evidence type="ECO:0000256" key="1">
    <source>
        <dbReference type="SAM" id="MobiDB-lite"/>
    </source>
</evidence>
<accession>A0A7J7V4Q7</accession>
<proteinExistence type="predicted"/>
<sequence length="186" mass="20127">MSPKPGEVMEALRYLRAQSPPETTVGPGSYEGCGLWSAQHPRRLSSLVTIKIASPERQGRPCAPPEQGAPAAGSPPTEDHPGPVAKETVMRAPSGDRRGNRKFDEPLWFENQGRKIQTRDLEPRPSAFKPLVGAGAVPCFSPRPGPLSRSRCPWSYNVHQEVRAHRRAASPLATAPGQGAEPQLDT</sequence>
<comment type="caution">
    <text evidence="2">The sequence shown here is derived from an EMBL/GenBank/DDBJ whole genome shotgun (WGS) entry which is preliminary data.</text>
</comment>
<feature type="region of interest" description="Disordered" evidence="1">
    <location>
        <begin position="52"/>
        <end position="123"/>
    </location>
</feature>
<reference evidence="2 3" key="1">
    <citation type="journal article" date="2020" name="Nature">
        <title>Six reference-quality genomes reveal evolution of bat adaptations.</title>
        <authorList>
            <person name="Jebb D."/>
            <person name="Huang Z."/>
            <person name="Pippel M."/>
            <person name="Hughes G.M."/>
            <person name="Lavrichenko K."/>
            <person name="Devanna P."/>
            <person name="Winkler S."/>
            <person name="Jermiin L.S."/>
            <person name="Skirmuntt E.C."/>
            <person name="Katzourakis A."/>
            <person name="Burkitt-Gray L."/>
            <person name="Ray D.A."/>
            <person name="Sullivan K.A.M."/>
            <person name="Roscito J.G."/>
            <person name="Kirilenko B.M."/>
            <person name="Davalos L.M."/>
            <person name="Corthals A.P."/>
            <person name="Power M.L."/>
            <person name="Jones G."/>
            <person name="Ransome R.D."/>
            <person name="Dechmann D.K.N."/>
            <person name="Locatelli A.G."/>
            <person name="Puechmaille S.J."/>
            <person name="Fedrigo O."/>
            <person name="Jarvis E.D."/>
            <person name="Hiller M."/>
            <person name="Vernes S.C."/>
            <person name="Myers E.W."/>
            <person name="Teeling E.C."/>
        </authorList>
    </citation>
    <scope>NUCLEOTIDE SEQUENCE [LARGE SCALE GENOMIC DNA]</scope>
    <source>
        <strain evidence="2">MMyoMyo1</strain>
        <tissue evidence="2">Flight muscle</tissue>
    </source>
</reference>